<sequence length="214" mass="21666">MARGRRLGDDHTGVHMVHANTKYTARRDSRRLAKASSRARSLLTATLLSGGALALGLASAGGTYALLNASVQTPAVTVTAGTFELRVNGAASSALGTWAAVTPATPVARSFTVTSVGDVPSVLNARIATTTSTAITANTQARLTPVANAAACAVGLGGPLADLSGYTLGSLDRLAAGQTKTYCLEVRLRPATPTTQSGQGVGFTLTIGADQEAR</sequence>
<gene>
    <name evidence="2" type="ORF">D9V28_06540</name>
</gene>
<dbReference type="Proteomes" id="UP000282460">
    <property type="component" value="Unassembled WGS sequence"/>
</dbReference>
<dbReference type="AlphaFoldDB" id="A0A3L7J0A9"/>
<organism evidence="2 3">
    <name type="scientific">Mycetocola zhadangensis</name>
    <dbReference type="NCBI Taxonomy" id="1164595"/>
    <lineage>
        <taxon>Bacteria</taxon>
        <taxon>Bacillati</taxon>
        <taxon>Actinomycetota</taxon>
        <taxon>Actinomycetes</taxon>
        <taxon>Micrococcales</taxon>
        <taxon>Microbacteriaceae</taxon>
        <taxon>Mycetocola</taxon>
    </lineage>
</organism>
<keyword evidence="3" id="KW-1185">Reference proteome</keyword>
<evidence type="ECO:0000313" key="2">
    <source>
        <dbReference type="EMBL" id="RLQ83906.1"/>
    </source>
</evidence>
<reference evidence="2 3" key="1">
    <citation type="submission" date="2018-10" db="EMBL/GenBank/DDBJ databases">
        <authorList>
            <person name="Li J."/>
        </authorList>
    </citation>
    <scope>NUCLEOTIDE SEQUENCE [LARGE SCALE GENOMIC DNA]</scope>
    <source>
        <strain evidence="2 3">ZD1-4</strain>
    </source>
</reference>
<accession>A0A3L7J0A9</accession>
<dbReference type="OrthoDB" id="5124215at2"/>
<dbReference type="EMBL" id="RCWJ01000002">
    <property type="protein sequence ID" value="RLQ83906.1"/>
    <property type="molecule type" value="Genomic_DNA"/>
</dbReference>
<evidence type="ECO:0000256" key="1">
    <source>
        <dbReference type="SAM" id="MobiDB-lite"/>
    </source>
</evidence>
<proteinExistence type="predicted"/>
<name>A0A3L7J0A9_9MICO</name>
<dbReference type="RefSeq" id="WP_121658951.1">
    <property type="nucleotide sequence ID" value="NZ_BMEK01000002.1"/>
</dbReference>
<comment type="caution">
    <text evidence="2">The sequence shown here is derived from an EMBL/GenBank/DDBJ whole genome shotgun (WGS) entry which is preliminary data.</text>
</comment>
<protein>
    <submittedName>
        <fullName evidence="2">Uncharacterized protein</fullName>
    </submittedName>
</protein>
<evidence type="ECO:0000313" key="3">
    <source>
        <dbReference type="Proteomes" id="UP000282460"/>
    </source>
</evidence>
<feature type="region of interest" description="Disordered" evidence="1">
    <location>
        <begin position="195"/>
        <end position="214"/>
    </location>
</feature>